<dbReference type="Pfam" id="PF04865">
    <property type="entry name" value="Baseplate_J"/>
    <property type="match status" value="1"/>
</dbReference>
<evidence type="ECO:0000256" key="1">
    <source>
        <dbReference type="SAM" id="SignalP"/>
    </source>
</evidence>
<accession>G6XMC0</accession>
<gene>
    <name evidence="3" type="ORF">GMO_26380</name>
</gene>
<feature type="domain" description="Baseplate protein J-like barrel" evidence="2">
    <location>
        <begin position="96"/>
        <end position="185"/>
    </location>
</feature>
<dbReference type="RefSeq" id="WP_008852779.1">
    <property type="nucleotide sequence ID" value="NZ_AGQV01000013.1"/>
</dbReference>
<dbReference type="OrthoDB" id="7012887at2"/>
<protein>
    <recommendedName>
        <fullName evidence="2">Baseplate protein J-like barrel domain-containing protein</fullName>
    </recommendedName>
</protein>
<dbReference type="STRING" id="1088869.GMO_26380"/>
<reference evidence="3 4" key="1">
    <citation type="submission" date="2011-10" db="EMBL/GenBank/DDBJ databases">
        <title>Genome sequence of Gluconobacter morbifer G707, isolated from Drosophila gut.</title>
        <authorList>
            <person name="Lee W.-J."/>
            <person name="Kim E.-K."/>
        </authorList>
    </citation>
    <scope>NUCLEOTIDE SEQUENCE [LARGE SCALE GENOMIC DNA]</scope>
    <source>
        <strain evidence="3 4">G707</strain>
    </source>
</reference>
<dbReference type="AlphaFoldDB" id="G6XMC0"/>
<dbReference type="EMBL" id="AGQV01000013">
    <property type="protein sequence ID" value="EHH67018.1"/>
    <property type="molecule type" value="Genomic_DNA"/>
</dbReference>
<sequence>MSLSLRSFATTVSTAVATAQASCTQLIDVSVGSPARALVESVSGIGLWLQYLLLQLMMRTRLSTSSGADCDSFINDFGMTRLPGTAATGMVVMTSFSPGSQSAVVVPGVKVRTVSGLSFSVVKDSTLAGWSPDAGGYVRPAGVGAVSVPVQCDVAGCSGNVSAGALCLMGTAVSGIDTVTNESALLNSSDQETDAQVRARFPLWLAAKATASRMAVGNAVEGVQTNLRYALRDGVAADGTSRCGYFTAVINDGSGAPSDQLLANAYAAIDAVRALGVGFCVQPPAVMTMDVSMTVTVPASVPVTQARSAIQTAIMQDIAATDVGDGYAYSRLSYLAYVGAGVSVTSVLNVLLNGEQADIPANGQQAFVAGNIQITVIQN</sequence>
<evidence type="ECO:0000313" key="4">
    <source>
        <dbReference type="Proteomes" id="UP000004949"/>
    </source>
</evidence>
<dbReference type="eggNOG" id="COG3299">
    <property type="taxonomic scope" value="Bacteria"/>
</dbReference>
<comment type="caution">
    <text evidence="3">The sequence shown here is derived from an EMBL/GenBank/DDBJ whole genome shotgun (WGS) entry which is preliminary data.</text>
</comment>
<dbReference type="InterPro" id="IPR006949">
    <property type="entry name" value="Barrel_Baseplate_J-like"/>
</dbReference>
<evidence type="ECO:0000313" key="3">
    <source>
        <dbReference type="EMBL" id="EHH67018.1"/>
    </source>
</evidence>
<evidence type="ECO:0000259" key="2">
    <source>
        <dbReference type="Pfam" id="PF04865"/>
    </source>
</evidence>
<dbReference type="PATRIC" id="fig|1088869.3.peg.2630"/>
<proteinExistence type="predicted"/>
<dbReference type="Proteomes" id="UP000004949">
    <property type="component" value="Unassembled WGS sequence"/>
</dbReference>
<keyword evidence="4" id="KW-1185">Reference proteome</keyword>
<organism evidence="3 4">
    <name type="scientific">Gluconobacter morbifer G707</name>
    <dbReference type="NCBI Taxonomy" id="1088869"/>
    <lineage>
        <taxon>Bacteria</taxon>
        <taxon>Pseudomonadati</taxon>
        <taxon>Pseudomonadota</taxon>
        <taxon>Alphaproteobacteria</taxon>
        <taxon>Acetobacterales</taxon>
        <taxon>Acetobacteraceae</taxon>
        <taxon>Gluconobacter</taxon>
    </lineage>
</organism>
<feature type="chain" id="PRO_5003489656" description="Baseplate protein J-like barrel domain-containing protein" evidence="1">
    <location>
        <begin position="22"/>
        <end position="379"/>
    </location>
</feature>
<name>G6XMC0_9PROT</name>
<feature type="signal peptide" evidence="1">
    <location>
        <begin position="1"/>
        <end position="21"/>
    </location>
</feature>
<keyword evidence="1" id="KW-0732">Signal</keyword>